<evidence type="ECO:0000256" key="8">
    <source>
        <dbReference type="ARBA" id="ARBA00023067"/>
    </source>
</evidence>
<keyword evidence="9 11" id="KW-0539">Nucleus</keyword>
<dbReference type="Proteomes" id="UP000235786">
    <property type="component" value="Unassembled WGS sequence"/>
</dbReference>
<dbReference type="GO" id="GO:0007076">
    <property type="term" value="P:mitotic chromosome condensation"/>
    <property type="evidence" value="ECO:0007669"/>
    <property type="project" value="UniProtKB-ARBA"/>
</dbReference>
<evidence type="ECO:0000256" key="9">
    <source>
        <dbReference type="ARBA" id="ARBA00023242"/>
    </source>
</evidence>
<dbReference type="OrthoDB" id="10255539at2759"/>
<keyword evidence="5" id="KW-0498">Mitosis</keyword>
<dbReference type="GO" id="GO:0051301">
    <property type="term" value="P:cell division"/>
    <property type="evidence" value="ECO:0007669"/>
    <property type="project" value="UniProtKB-KW"/>
</dbReference>
<dbReference type="InterPro" id="IPR027120">
    <property type="entry name" value="Smc2_ABC"/>
</dbReference>
<keyword evidence="7 12" id="KW-0175">Coiled coil</keyword>
<dbReference type="InterPro" id="IPR010935">
    <property type="entry name" value="SMC_hinge"/>
</dbReference>
<dbReference type="GO" id="GO:0005524">
    <property type="term" value="F:ATP binding"/>
    <property type="evidence" value="ECO:0007669"/>
    <property type="project" value="UniProtKB-KW"/>
</dbReference>
<keyword evidence="10" id="KW-0131">Cell cycle</keyword>
<evidence type="ECO:0000256" key="4">
    <source>
        <dbReference type="ARBA" id="ARBA00022741"/>
    </source>
</evidence>
<evidence type="ECO:0000256" key="1">
    <source>
        <dbReference type="ARBA" id="ARBA00004123"/>
    </source>
</evidence>
<organism evidence="15 16">
    <name type="scientific">Hyaloscypha variabilis (strain UAMH 11265 / GT02V1 / F)</name>
    <name type="common">Meliniomyces variabilis</name>
    <dbReference type="NCBI Taxonomy" id="1149755"/>
    <lineage>
        <taxon>Eukaryota</taxon>
        <taxon>Fungi</taxon>
        <taxon>Dikarya</taxon>
        <taxon>Ascomycota</taxon>
        <taxon>Pezizomycotina</taxon>
        <taxon>Leotiomycetes</taxon>
        <taxon>Helotiales</taxon>
        <taxon>Hyaloscyphaceae</taxon>
        <taxon>Hyaloscypha</taxon>
        <taxon>Hyaloscypha variabilis</taxon>
    </lineage>
</organism>
<keyword evidence="8" id="KW-0226">DNA condensation</keyword>
<feature type="domain" description="SMC hinge" evidence="14">
    <location>
        <begin position="521"/>
        <end position="642"/>
    </location>
</feature>
<dbReference type="Pfam" id="PF06470">
    <property type="entry name" value="SMC_hinge"/>
    <property type="match status" value="1"/>
</dbReference>
<evidence type="ECO:0000313" key="15">
    <source>
        <dbReference type="EMBL" id="PMD47372.1"/>
    </source>
</evidence>
<gene>
    <name evidence="15" type="ORF">L207DRAFT_506386</name>
</gene>
<dbReference type="FunFam" id="3.40.50.300:FF:000278">
    <property type="entry name" value="Structural maintenance of chromosomes 2"/>
    <property type="match status" value="1"/>
</dbReference>
<evidence type="ECO:0000256" key="6">
    <source>
        <dbReference type="ARBA" id="ARBA00022840"/>
    </source>
</evidence>
<dbReference type="PIRSF" id="PIRSF005719">
    <property type="entry name" value="SMC"/>
    <property type="match status" value="1"/>
</dbReference>
<evidence type="ECO:0000256" key="7">
    <source>
        <dbReference type="ARBA" id="ARBA00023054"/>
    </source>
</evidence>
<proteinExistence type="inferred from homology"/>
<dbReference type="GO" id="GO:0000796">
    <property type="term" value="C:condensin complex"/>
    <property type="evidence" value="ECO:0007669"/>
    <property type="project" value="UniProtKB-ARBA"/>
</dbReference>
<evidence type="ECO:0000256" key="12">
    <source>
        <dbReference type="SAM" id="Coils"/>
    </source>
</evidence>
<dbReference type="InterPro" id="IPR027417">
    <property type="entry name" value="P-loop_NTPase"/>
</dbReference>
<keyword evidence="3" id="KW-0132">Cell division</keyword>
<dbReference type="STRING" id="1149755.A0A2J6S9D1"/>
<dbReference type="InterPro" id="IPR036277">
    <property type="entry name" value="SMC_hinge_sf"/>
</dbReference>
<evidence type="ECO:0000256" key="11">
    <source>
        <dbReference type="PIRNR" id="PIRNR005719"/>
    </source>
</evidence>
<evidence type="ECO:0000313" key="16">
    <source>
        <dbReference type="Proteomes" id="UP000235786"/>
    </source>
</evidence>
<dbReference type="SUPFAM" id="SSF75553">
    <property type="entry name" value="Smc hinge domain"/>
    <property type="match status" value="1"/>
</dbReference>
<protein>
    <recommendedName>
        <fullName evidence="11">Structural maintenance of chromosomes protein</fullName>
    </recommendedName>
</protein>
<evidence type="ECO:0000259" key="14">
    <source>
        <dbReference type="SMART" id="SM00968"/>
    </source>
</evidence>
<sequence>MRIVEVIIDGFKSYAVRTVISGWDDSFNSITGLNGSGKSNILDAIVFCLGITAMNVVRAQNLQDLIYKRGQAGVTKASVTIVFDNRDKKKSPIGFEEYAQISVTRQIVLGGTTKYLINGHRAQQQTVQNLFHSVQLNINNPNFLIMQGRITKVLNMKAVEILAMIEEAAGTRMFEDRRDKAFKTMAKKEMKVQEITELLKDEIEPKLEKLRTEKRAFLDFQQTQNDLERLTRVVVAHDYVKNQDKLEQSAGDLELKKQRAKDLEDNAVRLKTEIEHLAEDVKRVKAQREKELKKGGRAQALEEEVKKHSNELVRLSTVMDLKKSSVAEEKERKSAIHKNVSELEMLLKQKTKVYEKIQAQYDKAKEELEKQNEEAETKEELLQTLQTGVASKEGQESGYQGQLQDARNRASAASTEQEQAKLKMTHLEKRIKEEEPRAKKAKEQNAGLLNDLEGLRSHAQKLEKELGKLGFEAGKEDDMYKQESTLQQTIRKLREQSDGMKRKVANIDFNYSDPTPKFDRSKVKGLVAQLFTLDKDRTDAGTALEICAGGRLYNVVVDTEVTGTQFLQNGKLRKRVTIIPLNKIAAFRASAEKIGAAQKIAPGKVDLALSLIGYDEEVSTAMDYVFGNTLICADAATAKRVTFDPAVRMKSITLEGDSYDPSGTLSGGSSPNSSGVLVTLQKLNELTKELGVQEKALADIQATIAREKKKLDQAKKIKQELDLKSHEINLTEEQIGGNSSSSIIQEVENMKASIIQLKADLVGAKKRQDEANKDVKRIEKDMKDFDNNKDGKLVELQSSLDSLRKALTKNSASVKVLQKELQGARLDSEQVGGDLAAAQEQLQEVEQTLKAQAEEIAALVTEQAQLKDTLDIAQAHLDDERAKLTGYDDELRSLEDASRSKSARITEEGLEMQKLGHQIEKFHKEQQAAVQTVAHMEKEHEWIADEKDNFGRTGTPYDFKGQNIAECKASLRNLTERFQGMKKKINPKVMNMIDSVEKKEVALKNMMKTVIRDKKKIEETIITLDEYKKKALYETWVEVNRNFGEIFAELLPGSFAKLDPPEGKTINEGLEVKVSLGKVWKQSLTELSGGQRSLIAISLIMSLLQFKPAPMYILDEVDAALDLSHTQNIGRLIKTRFKGSQFIVVSLKDGMFVNANRIFRTRFSEGTSMVQALTAADFK</sequence>
<evidence type="ECO:0000256" key="5">
    <source>
        <dbReference type="ARBA" id="ARBA00022776"/>
    </source>
</evidence>
<dbReference type="GO" id="GO:0016887">
    <property type="term" value="F:ATP hydrolysis activity"/>
    <property type="evidence" value="ECO:0007669"/>
    <property type="project" value="InterPro"/>
</dbReference>
<dbReference type="GO" id="GO:0000793">
    <property type="term" value="C:condensed chromosome"/>
    <property type="evidence" value="ECO:0007669"/>
    <property type="project" value="UniProtKB-ARBA"/>
</dbReference>
<evidence type="ECO:0000256" key="10">
    <source>
        <dbReference type="ARBA" id="ARBA00023306"/>
    </source>
</evidence>
<dbReference type="EMBL" id="KZ613938">
    <property type="protein sequence ID" value="PMD47372.1"/>
    <property type="molecule type" value="Genomic_DNA"/>
</dbReference>
<feature type="compositionally biased region" description="Polar residues" evidence="13">
    <location>
        <begin position="397"/>
        <end position="417"/>
    </location>
</feature>
<reference evidence="15 16" key="1">
    <citation type="submission" date="2016-04" db="EMBL/GenBank/DDBJ databases">
        <title>A degradative enzymes factory behind the ericoid mycorrhizal symbiosis.</title>
        <authorList>
            <consortium name="DOE Joint Genome Institute"/>
            <person name="Martino E."/>
            <person name="Morin E."/>
            <person name="Grelet G."/>
            <person name="Kuo A."/>
            <person name="Kohler A."/>
            <person name="Daghino S."/>
            <person name="Barry K."/>
            <person name="Choi C."/>
            <person name="Cichocki N."/>
            <person name="Clum A."/>
            <person name="Copeland A."/>
            <person name="Hainaut M."/>
            <person name="Haridas S."/>
            <person name="Labutti K."/>
            <person name="Lindquist E."/>
            <person name="Lipzen A."/>
            <person name="Khouja H.-R."/>
            <person name="Murat C."/>
            <person name="Ohm R."/>
            <person name="Olson A."/>
            <person name="Spatafora J."/>
            <person name="Veneault-Fourrey C."/>
            <person name="Henrissat B."/>
            <person name="Grigoriev I."/>
            <person name="Martin F."/>
            <person name="Perotto S."/>
        </authorList>
    </citation>
    <scope>NUCLEOTIDE SEQUENCE [LARGE SCALE GENOMIC DNA]</scope>
    <source>
        <strain evidence="15 16">F</strain>
    </source>
</reference>
<evidence type="ECO:0000256" key="13">
    <source>
        <dbReference type="SAM" id="MobiDB-lite"/>
    </source>
</evidence>
<comment type="subcellular location">
    <subcellularLocation>
        <location evidence="1 11">Nucleus</location>
    </subcellularLocation>
</comment>
<dbReference type="GO" id="GO:0031981">
    <property type="term" value="C:nuclear lumen"/>
    <property type="evidence" value="ECO:0007669"/>
    <property type="project" value="UniProtKB-ARBA"/>
</dbReference>
<dbReference type="PANTHER" id="PTHR43977">
    <property type="entry name" value="STRUCTURAL MAINTENANCE OF CHROMOSOMES PROTEIN 3"/>
    <property type="match status" value="1"/>
</dbReference>
<dbReference type="FunFam" id="1.20.1060.20:FF:000005">
    <property type="entry name" value="Structural maintenance of chromosomes 2"/>
    <property type="match status" value="1"/>
</dbReference>
<dbReference type="AlphaFoldDB" id="A0A2J6S9D1"/>
<accession>A0A2J6S9D1</accession>
<dbReference type="SUPFAM" id="SSF52540">
    <property type="entry name" value="P-loop containing nucleoside triphosphate hydrolases"/>
    <property type="match status" value="1"/>
</dbReference>
<dbReference type="Gene3D" id="3.30.70.1620">
    <property type="match status" value="1"/>
</dbReference>
<dbReference type="InterPro" id="IPR024704">
    <property type="entry name" value="SMC"/>
</dbReference>
<evidence type="ECO:0000256" key="3">
    <source>
        <dbReference type="ARBA" id="ARBA00022618"/>
    </source>
</evidence>
<comment type="similarity">
    <text evidence="2">Belongs to the SMC family. SMC2 subfamily.</text>
</comment>
<dbReference type="InterPro" id="IPR003395">
    <property type="entry name" value="RecF/RecN/SMC_N"/>
</dbReference>
<dbReference type="SMART" id="SM00968">
    <property type="entry name" value="SMC_hinge"/>
    <property type="match status" value="1"/>
</dbReference>
<keyword evidence="4" id="KW-0547">Nucleotide-binding</keyword>
<dbReference type="Gene3D" id="1.20.1060.20">
    <property type="match status" value="1"/>
</dbReference>
<feature type="coiled-coil region" evidence="12">
    <location>
        <begin position="683"/>
        <end position="788"/>
    </location>
</feature>
<dbReference type="Gene3D" id="3.40.50.300">
    <property type="entry name" value="P-loop containing nucleotide triphosphate hydrolases"/>
    <property type="match status" value="2"/>
</dbReference>
<name>A0A2J6S9D1_HYAVF</name>
<dbReference type="Pfam" id="PF02463">
    <property type="entry name" value="SMC_N"/>
    <property type="match status" value="1"/>
</dbReference>
<keyword evidence="16" id="KW-1185">Reference proteome</keyword>
<evidence type="ECO:0000256" key="2">
    <source>
        <dbReference type="ARBA" id="ARBA00005231"/>
    </source>
</evidence>
<feature type="coiled-coil region" evidence="12">
    <location>
        <begin position="828"/>
        <end position="897"/>
    </location>
</feature>
<keyword evidence="6" id="KW-0067">ATP-binding</keyword>
<dbReference type="FunFam" id="3.40.50.300:FF:000385">
    <property type="entry name" value="Structural maintenance of chromosomes 2"/>
    <property type="match status" value="1"/>
</dbReference>
<feature type="region of interest" description="Disordered" evidence="13">
    <location>
        <begin position="390"/>
        <end position="420"/>
    </location>
</feature>
<dbReference type="CDD" id="cd03273">
    <property type="entry name" value="ABC_SMC2_euk"/>
    <property type="match status" value="1"/>
</dbReference>